<dbReference type="Proteomes" id="UP000037175">
    <property type="component" value="Unassembled WGS sequence"/>
</dbReference>
<dbReference type="EMBL" id="LGTE01000013">
    <property type="protein sequence ID" value="KNZ69367.1"/>
    <property type="molecule type" value="Genomic_DNA"/>
</dbReference>
<dbReference type="PATRIC" id="fig|281456.6.peg.2101"/>
<evidence type="ECO:0000313" key="4">
    <source>
        <dbReference type="Proteomes" id="UP000037175"/>
    </source>
</evidence>
<dbReference type="InterPro" id="IPR050101">
    <property type="entry name" value="CinA"/>
</dbReference>
<dbReference type="InterPro" id="IPR008136">
    <property type="entry name" value="CinA_C"/>
</dbReference>
<dbReference type="CDD" id="cd00885">
    <property type="entry name" value="cinA"/>
    <property type="match status" value="1"/>
</dbReference>
<dbReference type="InterPro" id="IPR036653">
    <property type="entry name" value="CinA-like_C"/>
</dbReference>
<keyword evidence="4" id="KW-1185">Reference proteome</keyword>
<dbReference type="NCBIfam" id="NF001813">
    <property type="entry name" value="PRK00549.1"/>
    <property type="match status" value="1"/>
</dbReference>
<name>A0A0L6W1B3_9FIRM</name>
<dbReference type="NCBIfam" id="TIGR00199">
    <property type="entry name" value="PncC_domain"/>
    <property type="match status" value="1"/>
</dbReference>
<dbReference type="InterPro" id="IPR001453">
    <property type="entry name" value="MoaB/Mog_dom"/>
</dbReference>
<dbReference type="Gene3D" id="3.40.980.10">
    <property type="entry name" value="MoaB/Mog-like domain"/>
    <property type="match status" value="1"/>
</dbReference>
<dbReference type="PIRSF" id="PIRSF006728">
    <property type="entry name" value="CinA"/>
    <property type="match status" value="1"/>
</dbReference>
<protein>
    <recommendedName>
        <fullName evidence="1">Putative competence-damage inducible protein</fullName>
    </recommendedName>
</protein>
<comment type="caution">
    <text evidence="3">The sequence shown here is derived from an EMBL/GenBank/DDBJ whole genome shotgun (WGS) entry which is preliminary data.</text>
</comment>
<dbReference type="NCBIfam" id="TIGR00200">
    <property type="entry name" value="cinA_nterm"/>
    <property type="match status" value="1"/>
</dbReference>
<evidence type="ECO:0000259" key="2">
    <source>
        <dbReference type="SMART" id="SM00852"/>
    </source>
</evidence>
<gene>
    <name evidence="1" type="primary">cinA</name>
    <name evidence="3" type="ORF">Tfer_2004</name>
</gene>
<dbReference type="PANTHER" id="PTHR13939">
    <property type="entry name" value="NICOTINAMIDE-NUCLEOTIDE AMIDOHYDROLASE PNCC"/>
    <property type="match status" value="1"/>
</dbReference>
<dbReference type="HAMAP" id="MF_00226_B">
    <property type="entry name" value="CinA_B"/>
    <property type="match status" value="1"/>
</dbReference>
<evidence type="ECO:0000256" key="1">
    <source>
        <dbReference type="HAMAP-Rule" id="MF_00226"/>
    </source>
</evidence>
<dbReference type="SUPFAM" id="SSF142433">
    <property type="entry name" value="CinA-like"/>
    <property type="match status" value="1"/>
</dbReference>
<dbReference type="Pfam" id="PF00994">
    <property type="entry name" value="MoCF_biosynth"/>
    <property type="match status" value="1"/>
</dbReference>
<feature type="domain" description="MoaB/Mog" evidence="2">
    <location>
        <begin position="2"/>
        <end position="159"/>
    </location>
</feature>
<sequence>MLTGRTRNANAHYLARELMLLGIRTWRQTTIGDYEKNLKDALKSALAESDLIFVTGGLGPTVDDITKESLAAVLGLEMQLHEASLERIRAFFAARGVDMPEANRKQALLPVSALALTNEVGTAPGFILEARDKIFVVLPGPPWELQPMFEQYVKPYLQKKGLTGADRLKQKTIKLWGIGESAVQDLLADLHRKNGNVEIAYQAQRGEVWVKLLTENDAADGDELEQITCEITTRLGNKVFGFDEDTMEMTVARLLVKHNLTVSLAESCTGGLIAKKLTDLPGSSEYLMYGVVSYSNEAKEKILGVSPETLKQFGAVSSETALEMARGVKKLGNTDVAVSVTGIAGPGGGSPEKPVGLVYTGLAHKDGAFSQKHLFYGDRENIRELSARAALNMLRLYILENYS</sequence>
<dbReference type="Gene3D" id="3.90.950.20">
    <property type="entry name" value="CinA-like"/>
    <property type="match status" value="1"/>
</dbReference>
<reference evidence="4" key="1">
    <citation type="submission" date="2015-07" db="EMBL/GenBank/DDBJ databases">
        <title>Complete Genome of Thermincola ferriacetica strain Z-0001T.</title>
        <authorList>
            <person name="Lusk B."/>
            <person name="Badalamenti J.P."/>
            <person name="Parameswaran P."/>
            <person name="Bond D.R."/>
            <person name="Torres C.I."/>
        </authorList>
    </citation>
    <scope>NUCLEOTIDE SEQUENCE [LARGE SCALE GENOMIC DNA]</scope>
    <source>
        <strain evidence="4">Z-0001</strain>
    </source>
</reference>
<dbReference type="Pfam" id="PF02464">
    <property type="entry name" value="CinA"/>
    <property type="match status" value="1"/>
</dbReference>
<dbReference type="AlphaFoldDB" id="A0A0L6W1B3"/>
<accession>A0A0L6W1B3</accession>
<dbReference type="Pfam" id="PF18146">
    <property type="entry name" value="CinA_KH"/>
    <property type="match status" value="1"/>
</dbReference>
<comment type="similarity">
    <text evidence="1">Belongs to the CinA family.</text>
</comment>
<dbReference type="InterPro" id="IPR036425">
    <property type="entry name" value="MoaB/Mog-like_dom_sf"/>
</dbReference>
<dbReference type="InterPro" id="IPR008135">
    <property type="entry name" value="Competence-induced_CinA"/>
</dbReference>
<proteinExistence type="inferred from homology"/>
<dbReference type="Gene3D" id="3.30.70.2860">
    <property type="match status" value="1"/>
</dbReference>
<organism evidence="3 4">
    <name type="scientific">Thermincola ferriacetica</name>
    <dbReference type="NCBI Taxonomy" id="281456"/>
    <lineage>
        <taxon>Bacteria</taxon>
        <taxon>Bacillati</taxon>
        <taxon>Bacillota</taxon>
        <taxon>Clostridia</taxon>
        <taxon>Eubacteriales</taxon>
        <taxon>Thermincolaceae</taxon>
        <taxon>Thermincola</taxon>
    </lineage>
</organism>
<evidence type="ECO:0000313" key="3">
    <source>
        <dbReference type="EMBL" id="KNZ69367.1"/>
    </source>
</evidence>
<dbReference type="SMART" id="SM00852">
    <property type="entry name" value="MoCF_biosynth"/>
    <property type="match status" value="1"/>
</dbReference>
<dbReference type="InterPro" id="IPR041424">
    <property type="entry name" value="CinA_KH"/>
</dbReference>
<dbReference type="SUPFAM" id="SSF53218">
    <property type="entry name" value="Molybdenum cofactor biosynthesis proteins"/>
    <property type="match status" value="1"/>
</dbReference>
<dbReference type="PANTHER" id="PTHR13939:SF0">
    <property type="entry name" value="NMN AMIDOHYDROLASE-LIKE PROTEIN YFAY"/>
    <property type="match status" value="1"/>
</dbReference>